<dbReference type="RefSeq" id="WP_344305092.1">
    <property type="nucleotide sequence ID" value="NZ_BAAAQQ010000013.1"/>
</dbReference>
<evidence type="ECO:0000259" key="3">
    <source>
        <dbReference type="Pfam" id="PF18915"/>
    </source>
</evidence>
<feature type="domain" description="DUF5667" evidence="3">
    <location>
        <begin position="123"/>
        <end position="234"/>
    </location>
</feature>
<name>A0ABN2YRC0_9ACTN</name>
<keyword evidence="2" id="KW-1133">Transmembrane helix</keyword>
<dbReference type="Pfam" id="PF18915">
    <property type="entry name" value="DUF5667"/>
    <property type="match status" value="1"/>
</dbReference>
<evidence type="ECO:0000256" key="1">
    <source>
        <dbReference type="SAM" id="MobiDB-lite"/>
    </source>
</evidence>
<feature type="compositionally biased region" description="Low complexity" evidence="1">
    <location>
        <begin position="306"/>
        <end position="336"/>
    </location>
</feature>
<organism evidence="4 5">
    <name type="scientific">Nocardioides bigeumensis</name>
    <dbReference type="NCBI Taxonomy" id="433657"/>
    <lineage>
        <taxon>Bacteria</taxon>
        <taxon>Bacillati</taxon>
        <taxon>Actinomycetota</taxon>
        <taxon>Actinomycetes</taxon>
        <taxon>Propionibacteriales</taxon>
        <taxon>Nocardioidaceae</taxon>
        <taxon>Nocardioides</taxon>
    </lineage>
</organism>
<protein>
    <recommendedName>
        <fullName evidence="3">DUF5667 domain-containing protein</fullName>
    </recommendedName>
</protein>
<keyword evidence="5" id="KW-1185">Reference proteome</keyword>
<sequence>MASVFASRANEFAALVDGTSTSGLDRHARLLDVVGQLQVVATEHAPAPRPEFVADLRERLLAEAETVLLPLSDDTRRQVVAEDRLRLPGSARRTTRERRLALGVGSLALLTSAATITVGSQVALPGDTLYPIKRGLEGISTTLAVGDGETGERLLAHATERLDETQGLTRRAEVDADATERSLRDFTSQAQDGAVLMTESYADTRDESRISDLRDFTGDSMERLAELEPAVPDEARDELVAAAAAVVQIDDDARNTCPQCGGRGVTSLPISLISSSVPTGALGDLGLEGSGDATGNGGPDIPGTIVPTDVPTDLPTLLPTAAPTPTGGVPSGAPTSGLPSPALPTASQTPKLPLPTALPTLLPTALPTLPTLVPSSLLTPLDPITSAIPLDPITSVLPLDPITSVLPLDPITSILPLPLGQSVPDDLGSPSPTPLP</sequence>
<proteinExistence type="predicted"/>
<dbReference type="EMBL" id="BAAAQQ010000013">
    <property type="protein sequence ID" value="GAA2131352.1"/>
    <property type="molecule type" value="Genomic_DNA"/>
</dbReference>
<dbReference type="Proteomes" id="UP001500575">
    <property type="component" value="Unassembled WGS sequence"/>
</dbReference>
<feature type="region of interest" description="Disordered" evidence="1">
    <location>
        <begin position="283"/>
        <end position="355"/>
    </location>
</feature>
<evidence type="ECO:0000313" key="5">
    <source>
        <dbReference type="Proteomes" id="UP001500575"/>
    </source>
</evidence>
<keyword evidence="2" id="KW-0472">Membrane</keyword>
<feature type="region of interest" description="Disordered" evidence="1">
    <location>
        <begin position="417"/>
        <end position="436"/>
    </location>
</feature>
<reference evidence="4 5" key="1">
    <citation type="journal article" date="2019" name="Int. J. Syst. Evol. Microbiol.">
        <title>The Global Catalogue of Microorganisms (GCM) 10K type strain sequencing project: providing services to taxonomists for standard genome sequencing and annotation.</title>
        <authorList>
            <consortium name="The Broad Institute Genomics Platform"/>
            <consortium name="The Broad Institute Genome Sequencing Center for Infectious Disease"/>
            <person name="Wu L."/>
            <person name="Ma J."/>
        </authorList>
    </citation>
    <scope>NUCLEOTIDE SEQUENCE [LARGE SCALE GENOMIC DNA]</scope>
    <source>
        <strain evidence="4 5">JCM 16021</strain>
    </source>
</reference>
<keyword evidence="2" id="KW-0812">Transmembrane</keyword>
<accession>A0ABN2YRC0</accession>
<dbReference type="InterPro" id="IPR043725">
    <property type="entry name" value="DUF5667"/>
</dbReference>
<comment type="caution">
    <text evidence="4">The sequence shown here is derived from an EMBL/GenBank/DDBJ whole genome shotgun (WGS) entry which is preliminary data.</text>
</comment>
<evidence type="ECO:0000256" key="2">
    <source>
        <dbReference type="SAM" id="Phobius"/>
    </source>
</evidence>
<feature type="compositionally biased region" description="Gly residues" evidence="1">
    <location>
        <begin position="286"/>
        <end position="300"/>
    </location>
</feature>
<evidence type="ECO:0000313" key="4">
    <source>
        <dbReference type="EMBL" id="GAA2131352.1"/>
    </source>
</evidence>
<gene>
    <name evidence="4" type="ORF">GCM10009843_34850</name>
</gene>
<feature type="transmembrane region" description="Helical" evidence="2">
    <location>
        <begin position="100"/>
        <end position="124"/>
    </location>
</feature>